<sequence length="108" mass="11584">MTTTTTPKFQLPAGAVDVDAWEIASTAPDGLPIVYRGFDGSERVVDRPDYKHDIAIGIGGRQYLDGDVTRNVFVVTPIDGPAEARQFAGALIAAADECERYDAIEAGR</sequence>
<name>A0A1X1ZVQ7_9MYCO</name>
<reference evidence="1 2" key="1">
    <citation type="submission" date="2016-01" db="EMBL/GenBank/DDBJ databases">
        <title>The new phylogeny of the genus Mycobacterium.</title>
        <authorList>
            <person name="Tarcisio F."/>
            <person name="Conor M."/>
            <person name="Antonella G."/>
            <person name="Elisabetta G."/>
            <person name="Giulia F.S."/>
            <person name="Sara T."/>
            <person name="Anna F."/>
            <person name="Clotilde B."/>
            <person name="Roberto B."/>
            <person name="Veronica D.S."/>
            <person name="Fabio R."/>
            <person name="Monica P."/>
            <person name="Olivier J."/>
            <person name="Enrico T."/>
            <person name="Nicola S."/>
        </authorList>
    </citation>
    <scope>NUCLEOTIDE SEQUENCE [LARGE SCALE GENOMIC DNA]</scope>
    <source>
        <strain evidence="1 2">DSM 44572</strain>
    </source>
</reference>
<gene>
    <name evidence="1" type="ORF">AWC19_27550</name>
</gene>
<dbReference type="EMBL" id="LQPJ01000064">
    <property type="protein sequence ID" value="ORW28193.1"/>
    <property type="molecule type" value="Genomic_DNA"/>
</dbReference>
<dbReference type="AlphaFoldDB" id="A0A1X1ZVQ7"/>
<comment type="caution">
    <text evidence="1">The sequence shown here is derived from an EMBL/GenBank/DDBJ whole genome shotgun (WGS) entry which is preliminary data.</text>
</comment>
<evidence type="ECO:0000313" key="1">
    <source>
        <dbReference type="EMBL" id="ORW28193.1"/>
    </source>
</evidence>
<accession>A0A1X1ZVQ7</accession>
<proteinExistence type="predicted"/>
<evidence type="ECO:0000313" key="2">
    <source>
        <dbReference type="Proteomes" id="UP000193529"/>
    </source>
</evidence>
<protein>
    <submittedName>
        <fullName evidence="1">Uncharacterized protein</fullName>
    </submittedName>
</protein>
<dbReference type="Proteomes" id="UP000193529">
    <property type="component" value="Unassembled WGS sequence"/>
</dbReference>
<dbReference type="OrthoDB" id="4735422at2"/>
<dbReference type="RefSeq" id="WP_085077036.1">
    <property type="nucleotide sequence ID" value="NZ_JACKRZ010000273.1"/>
</dbReference>
<keyword evidence="2" id="KW-1185">Reference proteome</keyword>
<organism evidence="1 2">
    <name type="scientific">Mycobacterium palustre</name>
    <dbReference type="NCBI Taxonomy" id="153971"/>
    <lineage>
        <taxon>Bacteria</taxon>
        <taxon>Bacillati</taxon>
        <taxon>Actinomycetota</taxon>
        <taxon>Actinomycetes</taxon>
        <taxon>Mycobacteriales</taxon>
        <taxon>Mycobacteriaceae</taxon>
        <taxon>Mycobacterium</taxon>
        <taxon>Mycobacterium simiae complex</taxon>
    </lineage>
</organism>
<dbReference type="STRING" id="153971.AWC19_27550"/>